<dbReference type="SUPFAM" id="SSF52540">
    <property type="entry name" value="P-loop containing nucleoside triphosphate hydrolases"/>
    <property type="match status" value="1"/>
</dbReference>
<dbReference type="OrthoDB" id="9787585at2"/>
<dbReference type="AlphaFoldDB" id="A0A1T4NXA6"/>
<gene>
    <name evidence="7" type="ORF">SAMN02745118_01975</name>
</gene>
<dbReference type="Proteomes" id="UP000190625">
    <property type="component" value="Unassembled WGS sequence"/>
</dbReference>
<evidence type="ECO:0000256" key="5">
    <source>
        <dbReference type="SAM" id="Coils"/>
    </source>
</evidence>
<dbReference type="PANTHER" id="PTHR11070">
    <property type="entry name" value="UVRD / RECB / PCRA DNA HELICASE FAMILY MEMBER"/>
    <property type="match status" value="1"/>
</dbReference>
<dbReference type="GO" id="GO:0016787">
    <property type="term" value="F:hydrolase activity"/>
    <property type="evidence" value="ECO:0007669"/>
    <property type="project" value="UniProtKB-KW"/>
</dbReference>
<evidence type="ECO:0000256" key="3">
    <source>
        <dbReference type="ARBA" id="ARBA00022806"/>
    </source>
</evidence>
<reference evidence="8" key="1">
    <citation type="submission" date="2017-02" db="EMBL/GenBank/DDBJ databases">
        <authorList>
            <person name="Varghese N."/>
            <person name="Submissions S."/>
        </authorList>
    </citation>
    <scope>NUCLEOTIDE SEQUENCE [LARGE SCALE GENOMIC DNA]</scope>
    <source>
        <strain evidence="8">ATCC BAA-73</strain>
    </source>
</reference>
<sequence length="472" mass="55359">MSNKDHPDYQEEVERLEYTKDYIKKILNSTEEYKEEYNQGIREAMEELDFLDSSQSYIRILINSKFIDQADETFNNLSKVKDKPYFARIDFRRDGNQDSQKYYIGKISLYEVEKQFPLIIDWRSPLASIYYEGRLGEVSYDTEVGTEHGEILLKRQFTIEDGKLKDILDIDITTNDAFLQASLDVNADNKLKDIASTIQAEQNKVIRAEIDKPLIVQGVAGSGKTTIALHRIAYLIYTYEENFDPDNFMILTPNKLFIDYISDVLPELGVENVRQATFIDFMDEIIEEEYALIDSDEKMINLIEGESISGAEKELITWSSSFKGSLEFKDIIDKYIDDIGKRYLPRKDFKLGNFLLFSYGELNDIFLNQLKHLPFEKRIEKIKNSLSNRLNHRKDKILREIEDEYNTKIRINYSKEESEEKRAILKSLVNEKEEKLDEINKLSKTLVKDYLAEFTKSSLFEHYKNVLRQKIS</sequence>
<dbReference type="GO" id="GO:0005524">
    <property type="term" value="F:ATP binding"/>
    <property type="evidence" value="ECO:0007669"/>
    <property type="project" value="UniProtKB-KW"/>
</dbReference>
<dbReference type="InterPro" id="IPR014016">
    <property type="entry name" value="UvrD-like_ATP-bd"/>
</dbReference>
<keyword evidence="4" id="KW-0067">ATP-binding</keyword>
<organism evidence="7 8">
    <name type="scientific">Selenihalanaerobacter shriftii</name>
    <dbReference type="NCBI Taxonomy" id="142842"/>
    <lineage>
        <taxon>Bacteria</taxon>
        <taxon>Bacillati</taxon>
        <taxon>Bacillota</taxon>
        <taxon>Clostridia</taxon>
        <taxon>Halanaerobiales</taxon>
        <taxon>Halobacteroidaceae</taxon>
        <taxon>Selenihalanaerobacter</taxon>
    </lineage>
</organism>
<keyword evidence="2" id="KW-0378">Hydrolase</keyword>
<keyword evidence="1" id="KW-0547">Nucleotide-binding</keyword>
<dbReference type="GO" id="GO:0005829">
    <property type="term" value="C:cytosol"/>
    <property type="evidence" value="ECO:0007669"/>
    <property type="project" value="TreeGrafter"/>
</dbReference>
<protein>
    <submittedName>
        <fullName evidence="7">Part of AAA domain-containing protein</fullName>
    </submittedName>
</protein>
<keyword evidence="5" id="KW-0175">Coiled coil</keyword>
<keyword evidence="3" id="KW-0347">Helicase</keyword>
<evidence type="ECO:0000256" key="2">
    <source>
        <dbReference type="ARBA" id="ARBA00022801"/>
    </source>
</evidence>
<dbReference type="GO" id="GO:0000725">
    <property type="term" value="P:recombinational repair"/>
    <property type="evidence" value="ECO:0007669"/>
    <property type="project" value="TreeGrafter"/>
</dbReference>
<keyword evidence="8" id="KW-1185">Reference proteome</keyword>
<dbReference type="PANTHER" id="PTHR11070:SF17">
    <property type="entry name" value="DNA HELICASE IV"/>
    <property type="match status" value="1"/>
</dbReference>
<dbReference type="STRING" id="142842.SAMN02745118_01975"/>
<evidence type="ECO:0000259" key="6">
    <source>
        <dbReference type="Pfam" id="PF00580"/>
    </source>
</evidence>
<feature type="coiled-coil region" evidence="5">
    <location>
        <begin position="27"/>
        <end position="54"/>
    </location>
</feature>
<dbReference type="GO" id="GO:0003677">
    <property type="term" value="F:DNA binding"/>
    <property type="evidence" value="ECO:0007669"/>
    <property type="project" value="InterPro"/>
</dbReference>
<dbReference type="Gene3D" id="3.40.50.300">
    <property type="entry name" value="P-loop containing nucleotide triphosphate hydrolases"/>
    <property type="match status" value="1"/>
</dbReference>
<dbReference type="InterPro" id="IPR027417">
    <property type="entry name" value="P-loop_NTPase"/>
</dbReference>
<evidence type="ECO:0000313" key="8">
    <source>
        <dbReference type="Proteomes" id="UP000190625"/>
    </source>
</evidence>
<evidence type="ECO:0000256" key="4">
    <source>
        <dbReference type="ARBA" id="ARBA00022840"/>
    </source>
</evidence>
<dbReference type="RefSeq" id="WP_078810409.1">
    <property type="nucleotide sequence ID" value="NZ_FUWM01000016.1"/>
</dbReference>
<dbReference type="Pfam" id="PF00580">
    <property type="entry name" value="UvrD-helicase"/>
    <property type="match status" value="1"/>
</dbReference>
<accession>A0A1T4NXA6</accession>
<evidence type="ECO:0000313" key="7">
    <source>
        <dbReference type="EMBL" id="SJZ84000.1"/>
    </source>
</evidence>
<feature type="coiled-coil region" evidence="5">
    <location>
        <begin position="415"/>
        <end position="449"/>
    </location>
</feature>
<name>A0A1T4NXA6_9FIRM</name>
<evidence type="ECO:0000256" key="1">
    <source>
        <dbReference type="ARBA" id="ARBA00022741"/>
    </source>
</evidence>
<dbReference type="InterPro" id="IPR000212">
    <property type="entry name" value="DNA_helicase_UvrD/REP"/>
</dbReference>
<feature type="domain" description="UvrD-like helicase ATP-binding" evidence="6">
    <location>
        <begin position="200"/>
        <end position="433"/>
    </location>
</feature>
<proteinExistence type="predicted"/>
<dbReference type="EMBL" id="FUWM01000016">
    <property type="protein sequence ID" value="SJZ84000.1"/>
    <property type="molecule type" value="Genomic_DNA"/>
</dbReference>
<dbReference type="GO" id="GO:0043138">
    <property type="term" value="F:3'-5' DNA helicase activity"/>
    <property type="evidence" value="ECO:0007669"/>
    <property type="project" value="TreeGrafter"/>
</dbReference>